<name>A0A1G5EP36_9RHOB</name>
<dbReference type="Pfam" id="PF00392">
    <property type="entry name" value="GntR"/>
    <property type="match status" value="1"/>
</dbReference>
<evidence type="ECO:0000259" key="4">
    <source>
        <dbReference type="SMART" id="SM00345"/>
    </source>
</evidence>
<dbReference type="EMBL" id="FMVT01000003">
    <property type="protein sequence ID" value="SCY28729.1"/>
    <property type="molecule type" value="Genomic_DNA"/>
</dbReference>
<evidence type="ECO:0000256" key="3">
    <source>
        <dbReference type="ARBA" id="ARBA00023163"/>
    </source>
</evidence>
<dbReference type="Pfam" id="PF07729">
    <property type="entry name" value="FCD"/>
    <property type="match status" value="1"/>
</dbReference>
<dbReference type="Proteomes" id="UP000199502">
    <property type="component" value="Unassembled WGS sequence"/>
</dbReference>
<dbReference type="SMART" id="SM00345">
    <property type="entry name" value="HTH_GNTR"/>
    <property type="match status" value="2"/>
</dbReference>
<dbReference type="InterPro" id="IPR036390">
    <property type="entry name" value="WH_DNA-bd_sf"/>
</dbReference>
<organism evidence="6 7">
    <name type="scientific">Paracoccus tibetensis</name>
    <dbReference type="NCBI Taxonomy" id="336292"/>
    <lineage>
        <taxon>Bacteria</taxon>
        <taxon>Pseudomonadati</taxon>
        <taxon>Pseudomonadota</taxon>
        <taxon>Alphaproteobacteria</taxon>
        <taxon>Rhodobacterales</taxon>
        <taxon>Paracoccaceae</taxon>
        <taxon>Paracoccus</taxon>
    </lineage>
</organism>
<dbReference type="SUPFAM" id="SSF48008">
    <property type="entry name" value="GntR ligand-binding domain-like"/>
    <property type="match status" value="1"/>
</dbReference>
<keyword evidence="1" id="KW-0805">Transcription regulation</keyword>
<dbReference type="InterPro" id="IPR011711">
    <property type="entry name" value="GntR_C"/>
</dbReference>
<dbReference type="InterPro" id="IPR000524">
    <property type="entry name" value="Tscrpt_reg_HTH_GntR"/>
</dbReference>
<evidence type="ECO:0000256" key="2">
    <source>
        <dbReference type="ARBA" id="ARBA00023125"/>
    </source>
</evidence>
<reference evidence="6 7" key="1">
    <citation type="submission" date="2016-10" db="EMBL/GenBank/DDBJ databases">
        <authorList>
            <person name="de Groot N.N."/>
        </authorList>
    </citation>
    <scope>NUCLEOTIDE SEQUENCE [LARGE SCALE GENOMIC DNA]</scope>
    <source>
        <strain evidence="6 7">CGMCC 1.8925</strain>
    </source>
</reference>
<gene>
    <name evidence="6" type="ORF">SAMN05660710_01169</name>
</gene>
<evidence type="ECO:0000256" key="1">
    <source>
        <dbReference type="ARBA" id="ARBA00023015"/>
    </source>
</evidence>
<feature type="domain" description="HTH gntR-type" evidence="4">
    <location>
        <begin position="89"/>
        <end position="147"/>
    </location>
</feature>
<dbReference type="STRING" id="336292.SAMN05660710_01169"/>
<dbReference type="SMART" id="SM00895">
    <property type="entry name" value="FCD"/>
    <property type="match status" value="1"/>
</dbReference>
<dbReference type="GO" id="GO:0003677">
    <property type="term" value="F:DNA binding"/>
    <property type="evidence" value="ECO:0007669"/>
    <property type="project" value="UniProtKB-KW"/>
</dbReference>
<evidence type="ECO:0000313" key="7">
    <source>
        <dbReference type="Proteomes" id="UP000199502"/>
    </source>
</evidence>
<sequence>MARSDSRYREAFNRMLDRCAVLSVGAPLPPEAALGAEIGVSRTVVRRCLARLTEAGVIAWDGRQKHVLRHPAAADRIALGGVSADRDQLEQRFLDWILRFDVPPDTPLSVAELARNFEVAQHELKEFLAGLSRFGLVARRPQGGWMLRGFTKDFAVELSDFRLVLELDAVAKLVEAAPDHPVWPRLAALREAHHALAGRIETEFHAFSKLDEAFHDAVNSVVRNRFVTEFQKVISLIFHYHYMWDKTHEKQRNAAAIAEHLAIIDALEARDAPRAAEAARQHLRTSKSTLLSSLRHHDLG</sequence>
<proteinExistence type="predicted"/>
<dbReference type="PANTHER" id="PTHR43537:SF51">
    <property type="entry name" value="HTH-TYPE TRANSCRIPTIONAL REGULATOR LGOR-RELATED"/>
    <property type="match status" value="1"/>
</dbReference>
<dbReference type="SUPFAM" id="SSF46785">
    <property type="entry name" value="Winged helix' DNA-binding domain"/>
    <property type="match status" value="2"/>
</dbReference>
<dbReference type="InterPro" id="IPR008920">
    <property type="entry name" value="TF_FadR/GntR_C"/>
</dbReference>
<feature type="domain" description="GntR C-terminal" evidence="5">
    <location>
        <begin position="157"/>
        <end position="285"/>
    </location>
</feature>
<protein>
    <submittedName>
        <fullName evidence="6">DNA-binding transcriptional regulator, GntR family</fullName>
    </submittedName>
</protein>
<accession>A0A1G5EP36</accession>
<evidence type="ECO:0000313" key="6">
    <source>
        <dbReference type="EMBL" id="SCY28729.1"/>
    </source>
</evidence>
<dbReference type="PANTHER" id="PTHR43537">
    <property type="entry name" value="TRANSCRIPTIONAL REGULATOR, GNTR FAMILY"/>
    <property type="match status" value="1"/>
</dbReference>
<dbReference type="GO" id="GO:0003700">
    <property type="term" value="F:DNA-binding transcription factor activity"/>
    <property type="evidence" value="ECO:0007669"/>
    <property type="project" value="InterPro"/>
</dbReference>
<dbReference type="RefSeq" id="WP_090741195.1">
    <property type="nucleotide sequence ID" value="NZ_FMVT01000003.1"/>
</dbReference>
<keyword evidence="7" id="KW-1185">Reference proteome</keyword>
<dbReference type="Gene3D" id="1.20.120.530">
    <property type="entry name" value="GntR ligand-binding domain-like"/>
    <property type="match status" value="1"/>
</dbReference>
<dbReference type="OrthoDB" id="9799812at2"/>
<dbReference type="Gene3D" id="1.10.10.10">
    <property type="entry name" value="Winged helix-like DNA-binding domain superfamily/Winged helix DNA-binding domain"/>
    <property type="match status" value="2"/>
</dbReference>
<dbReference type="AlphaFoldDB" id="A0A1G5EP36"/>
<evidence type="ECO:0000259" key="5">
    <source>
        <dbReference type="SMART" id="SM00895"/>
    </source>
</evidence>
<keyword evidence="3" id="KW-0804">Transcription</keyword>
<keyword evidence="2 6" id="KW-0238">DNA-binding</keyword>
<feature type="domain" description="HTH gntR-type" evidence="4">
    <location>
        <begin position="8"/>
        <end position="67"/>
    </location>
</feature>
<dbReference type="PRINTS" id="PR00035">
    <property type="entry name" value="HTHGNTR"/>
</dbReference>
<dbReference type="InterPro" id="IPR036388">
    <property type="entry name" value="WH-like_DNA-bd_sf"/>
</dbReference>